<protein>
    <submittedName>
        <fullName evidence="2">Uncharacterized protein</fullName>
    </submittedName>
</protein>
<feature type="region of interest" description="Disordered" evidence="1">
    <location>
        <begin position="75"/>
        <end position="115"/>
    </location>
</feature>
<dbReference type="VEuPathDB" id="TriTrypDB:BSAL_57000"/>
<reference evidence="3" key="1">
    <citation type="submission" date="2015-09" db="EMBL/GenBank/DDBJ databases">
        <authorList>
            <consortium name="Pathogen Informatics"/>
        </authorList>
    </citation>
    <scope>NUCLEOTIDE SEQUENCE [LARGE SCALE GENOMIC DNA]</scope>
    <source>
        <strain evidence="3">Lake Konstanz</strain>
    </source>
</reference>
<gene>
    <name evidence="2" type="ORF">BSAL_57000</name>
</gene>
<feature type="compositionally biased region" description="Low complexity" evidence="1">
    <location>
        <begin position="81"/>
        <end position="97"/>
    </location>
</feature>
<dbReference type="Proteomes" id="UP000051952">
    <property type="component" value="Unassembled WGS sequence"/>
</dbReference>
<dbReference type="AlphaFoldDB" id="A0A0S4IJJ7"/>
<proteinExistence type="predicted"/>
<sequence length="115" mass="12496">MLQRRRSNQVQLYNPAATTKLLIVPSPDVAVVTPQPSSPLVADTYPPFSSADYDVVSYVAKQFYQVAQRCGQTLHRATHHSPSSSSQRQALSAVSASTPAMKEEVLPMPEELLGA</sequence>
<evidence type="ECO:0000313" key="3">
    <source>
        <dbReference type="Proteomes" id="UP000051952"/>
    </source>
</evidence>
<evidence type="ECO:0000313" key="2">
    <source>
        <dbReference type="EMBL" id="CUE88005.1"/>
    </source>
</evidence>
<keyword evidence="3" id="KW-1185">Reference proteome</keyword>
<dbReference type="EMBL" id="CYKH01000207">
    <property type="protein sequence ID" value="CUE88005.1"/>
    <property type="molecule type" value="Genomic_DNA"/>
</dbReference>
<accession>A0A0S4IJJ7</accession>
<name>A0A0S4IJJ7_BODSA</name>
<evidence type="ECO:0000256" key="1">
    <source>
        <dbReference type="SAM" id="MobiDB-lite"/>
    </source>
</evidence>
<organism evidence="2 3">
    <name type="scientific">Bodo saltans</name>
    <name type="common">Flagellated protozoan</name>
    <dbReference type="NCBI Taxonomy" id="75058"/>
    <lineage>
        <taxon>Eukaryota</taxon>
        <taxon>Discoba</taxon>
        <taxon>Euglenozoa</taxon>
        <taxon>Kinetoplastea</taxon>
        <taxon>Metakinetoplastina</taxon>
        <taxon>Eubodonida</taxon>
        <taxon>Bodonidae</taxon>
        <taxon>Bodo</taxon>
    </lineage>
</organism>